<reference evidence="1 2" key="1">
    <citation type="submission" date="2019-04" db="EMBL/GenBank/DDBJ databases">
        <title>Sphingobacterium olei sp. nov., isolated from oil-contaminated soil.</title>
        <authorList>
            <person name="Liu B."/>
        </authorList>
    </citation>
    <scope>NUCLEOTIDE SEQUENCE [LARGE SCALE GENOMIC DNA]</scope>
    <source>
        <strain evidence="1 2">Y3L14</strain>
    </source>
</reference>
<dbReference type="RefSeq" id="WP_136818763.1">
    <property type="nucleotide sequence ID" value="NZ_BMJX01000001.1"/>
</dbReference>
<organism evidence="1 2">
    <name type="scientific">Sphingobacterium alkalisoli</name>
    <dbReference type="NCBI Taxonomy" id="1874115"/>
    <lineage>
        <taxon>Bacteria</taxon>
        <taxon>Pseudomonadati</taxon>
        <taxon>Bacteroidota</taxon>
        <taxon>Sphingobacteriia</taxon>
        <taxon>Sphingobacteriales</taxon>
        <taxon>Sphingobacteriaceae</taxon>
        <taxon>Sphingobacterium</taxon>
    </lineage>
</organism>
<protein>
    <recommendedName>
        <fullName evidence="3">Beta-hexosaminidase bacterial type N-terminal domain-containing protein</fullName>
    </recommendedName>
</protein>
<dbReference type="Proteomes" id="UP000309872">
    <property type="component" value="Unassembled WGS sequence"/>
</dbReference>
<evidence type="ECO:0000313" key="2">
    <source>
        <dbReference type="Proteomes" id="UP000309872"/>
    </source>
</evidence>
<gene>
    <name evidence="1" type="ORF">FAZ19_01125</name>
</gene>
<sequence>MDRQMTSRKQLLLVFSFFLVFVLHTTAREKSVFFSRDGVSNTARFNYAVERVREFLNVEEAACKPFSTTTPLGAADVLVGLSSGSSNLNKMVPRSLLDKLIDKESFLVYRKDAASALVIIGKDEAGLLYGCLEVINQNHYNNKNSIAYIDAPEMVLRGTSIGMQKTGYLPGREVYEYPYTEDLFPWFYDKELWLKYLDMLLDNKYNTLYLWNGHPFSSLVKLKDYPYALEVDDETFTKNEEIFGFLTQEANKRGIWVIQMFYNIILPKPFAEKHNLKTQERNRVITPLIADYTRKSIAAFVEKYPNVGLLVTLGEAMEGVGQDDIDWFTKTIIPGVQDGLNANGSTIEPPIVLRAHDTDAPAVMKASLPLYKNLYTMAKYNGEALTTYTPRGKWAELHRSLSAMGSVHIQNVHILANLEPFRYASPDFIQKSVHAMHDIYHSNGIHIYPQASYWDWPYTADKADERLLQLDRDWVWYRAWARYAWKVDRRKEEEQAFWSDQLKDYYGITEKDAGNLLSALEEIGEISPKILRRFGITDGNRQTSTLGMLMTQMINPFRYGLFTMLYESEAPEGEMIIDYAEKQFKNEPHIGETPIQVADEIVRHGNKAVDLVKQIGVANKHTEEFQRLINDVYIHKALAEHYSYKVRAAIQTLAYKYTGDIASLQAAVPDLERSVEAYKILTDLTEHSYLYANSMQTKQRKIPLRGVDATFKHWKEVLPVFETELDNFKAAIDSLANKGNIEEVESKQYVSSDVVLLSDAKFTPLKKGAKLYIDQELVVTHLPQELEGLQAVMVNSEQQKLNGYSLKFESAQQVKVLVGYFNSTDKVFAPKPVLEIDASANDYGQAEAKIRNAMRVQYMPMIDIHSYSFPAGQHELKLPKGEAVILGFVKDSELLHPYNADIDNQGDDLDDLFGYYKETKL</sequence>
<proteinExistence type="predicted"/>
<dbReference type="EMBL" id="SUKA01000001">
    <property type="protein sequence ID" value="TJY67896.1"/>
    <property type="molecule type" value="Genomic_DNA"/>
</dbReference>
<evidence type="ECO:0000313" key="1">
    <source>
        <dbReference type="EMBL" id="TJY67896.1"/>
    </source>
</evidence>
<keyword evidence="2" id="KW-1185">Reference proteome</keyword>
<evidence type="ECO:0008006" key="3">
    <source>
        <dbReference type="Google" id="ProtNLM"/>
    </source>
</evidence>
<accession>A0A4U0H861</accession>
<dbReference type="OrthoDB" id="99887at2"/>
<name>A0A4U0H861_9SPHI</name>
<dbReference type="AlphaFoldDB" id="A0A4U0H861"/>
<comment type="caution">
    <text evidence="1">The sequence shown here is derived from an EMBL/GenBank/DDBJ whole genome shotgun (WGS) entry which is preliminary data.</text>
</comment>